<dbReference type="InterPro" id="IPR039424">
    <property type="entry name" value="SBP_5"/>
</dbReference>
<organism evidence="4 5">
    <name type="scientific">Pseudomonas savastanoi pv. glycinea str. race 4</name>
    <dbReference type="NCBI Taxonomy" id="875330"/>
    <lineage>
        <taxon>Bacteria</taxon>
        <taxon>Pseudomonadati</taxon>
        <taxon>Pseudomonadota</taxon>
        <taxon>Gammaproteobacteria</taxon>
        <taxon>Pseudomonadales</taxon>
        <taxon>Pseudomonadaceae</taxon>
        <taxon>Pseudomonas</taxon>
    </lineage>
</organism>
<dbReference type="GO" id="GO:0015833">
    <property type="term" value="P:peptide transport"/>
    <property type="evidence" value="ECO:0007669"/>
    <property type="project" value="TreeGrafter"/>
</dbReference>
<dbReference type="BioCyc" id="PSYR875330:G11XH-4672-MONOMER"/>
<dbReference type="Pfam" id="PF00496">
    <property type="entry name" value="SBP_bac_5"/>
    <property type="match status" value="1"/>
</dbReference>
<dbReference type="SUPFAM" id="SSF53850">
    <property type="entry name" value="Periplasmic binding protein-like II"/>
    <property type="match status" value="1"/>
</dbReference>
<evidence type="ECO:0000259" key="3">
    <source>
        <dbReference type="Pfam" id="PF00496"/>
    </source>
</evidence>
<dbReference type="PATRIC" id="fig|875330.6.peg.4186"/>
<proteinExistence type="predicted"/>
<accession>F3CAH1</accession>
<evidence type="ECO:0000313" key="5">
    <source>
        <dbReference type="Proteomes" id="UP000005466"/>
    </source>
</evidence>
<dbReference type="GO" id="GO:0042884">
    <property type="term" value="P:microcin transport"/>
    <property type="evidence" value="ECO:0007669"/>
    <property type="project" value="TreeGrafter"/>
</dbReference>
<dbReference type="Proteomes" id="UP000005466">
    <property type="component" value="Unassembled WGS sequence"/>
</dbReference>
<dbReference type="HOGENOM" id="CLU_023171_0_0_6"/>
<dbReference type="CDD" id="cd08497">
    <property type="entry name" value="MbnE-like"/>
    <property type="match status" value="1"/>
</dbReference>
<dbReference type="GO" id="GO:1904680">
    <property type="term" value="F:peptide transmembrane transporter activity"/>
    <property type="evidence" value="ECO:0007669"/>
    <property type="project" value="TreeGrafter"/>
</dbReference>
<evidence type="ECO:0000256" key="2">
    <source>
        <dbReference type="SAM" id="MobiDB-lite"/>
    </source>
</evidence>
<evidence type="ECO:0000256" key="1">
    <source>
        <dbReference type="ARBA" id="ARBA00022729"/>
    </source>
</evidence>
<dbReference type="Gene3D" id="3.40.190.10">
    <property type="entry name" value="Periplasmic binding protein-like II"/>
    <property type="match status" value="1"/>
</dbReference>
<dbReference type="EMBL" id="ADWY01001196">
    <property type="protein sequence ID" value="EGH16263.1"/>
    <property type="molecule type" value="Genomic_DNA"/>
</dbReference>
<dbReference type="AlphaFoldDB" id="F3CAH1"/>
<gene>
    <name evidence="4" type="ORF">Pgy4_24673</name>
</gene>
<keyword evidence="1" id="KW-0732">Signal</keyword>
<dbReference type="GO" id="GO:0030288">
    <property type="term" value="C:outer membrane-bounded periplasmic space"/>
    <property type="evidence" value="ECO:0007669"/>
    <property type="project" value="TreeGrafter"/>
</dbReference>
<protein>
    <submittedName>
        <fullName evidence="4">ABC transporter periplasmic substrate-binding protein</fullName>
    </submittedName>
</protein>
<dbReference type="PANTHER" id="PTHR30290">
    <property type="entry name" value="PERIPLASMIC BINDING COMPONENT OF ABC TRANSPORTER"/>
    <property type="match status" value="1"/>
</dbReference>
<sequence length="724" mass="80730">MADAAPAAQSPAVFFQLEQAVTVSDPKAQVAWIVIRPFLLTISLALSFCANAAITESHGYAQFGVLKYPASFTHFDWVNPEAPKGGTLRMMAFGTFDTLNPYTFKGSSPVSTGNFLQYGVNELNEPLMVGTGQYDPSGDEPTSSYGLIAQSVEYSEDRSWVVFNLRPQARFHDGKPITAYDVAFSYRTLLKDGHPQYRTALQEVQRVDILNRHRIRFVFKRSGNPLLILRLGELPVLPQHYWKNRDFKATTLEPPLGSGPYRITRVQPGRQLVFERVKDYWGKDLPVNRGKYNFDRVEVEFYRDSDVAFEAFKAGEFDIYIEHQAKNWANGYNFPAVANGQVIKAQIPHRIPTQTQGLFMNTRRAAFADIRVREALGLLFNFEWTNRTLFSDAYERSTSYYPNSEFSATGLPSGAEWLLLAPYRDQLPASLFTQPFAPSKTDGGGIPRDTLRKALKLLADAGWTLSDKGLLNADKQPLRFEILLVNPNLERILQPYIEDLRRLGIDAGLRTVDRAQYKQRLDRFDFDMILMTLQQTLSPGLEQWQYFHSIQAAINGSKNYAGIANPVVDALLNKLLGAQTRDEQVAAARSAGPRAAGSALQHSQLVSEQSSACLSQPIRHGHHPALHTGAACVVAQDSGEAPMNPLHSLRAQAAGLLLASLACTVQAAASAWRDAVRRAAQVPGRLQALRLREPGCAQGWHVPPGRLRRFRQPQPVHQQGRAGR</sequence>
<feature type="region of interest" description="Disordered" evidence="2">
    <location>
        <begin position="700"/>
        <end position="724"/>
    </location>
</feature>
<evidence type="ECO:0000313" key="4">
    <source>
        <dbReference type="EMBL" id="EGH16263.1"/>
    </source>
</evidence>
<reference evidence="4 5" key="1">
    <citation type="journal article" date="2011" name="PLoS Pathog.">
        <title>Dynamic evolution of pathogenicity revealed by sequencing and comparative genomics of 19 Pseudomonas syringae isolates.</title>
        <authorList>
            <person name="Baltrus D.A."/>
            <person name="Nishimura M.T."/>
            <person name="Romanchuk A."/>
            <person name="Chang J.H."/>
            <person name="Mukhtar M.S."/>
            <person name="Cherkis K."/>
            <person name="Roach J."/>
            <person name="Grant S.R."/>
            <person name="Jones C.D."/>
            <person name="Dangl J.L."/>
        </authorList>
    </citation>
    <scope>NUCLEOTIDE SEQUENCE [LARGE SCALE GENOMIC DNA]</scope>
    <source>
        <strain evidence="5">race 4</strain>
    </source>
</reference>
<dbReference type="Gene3D" id="3.10.105.10">
    <property type="entry name" value="Dipeptide-binding Protein, Domain 3"/>
    <property type="match status" value="1"/>
</dbReference>
<name>F3CAH1_PSESG</name>
<feature type="domain" description="Solute-binding protein family 5" evidence="3">
    <location>
        <begin position="147"/>
        <end position="539"/>
    </location>
</feature>
<dbReference type="PANTHER" id="PTHR30290:SF64">
    <property type="entry name" value="ABC TRANSPORTER PERIPLASMIC BINDING PROTEIN"/>
    <property type="match status" value="1"/>
</dbReference>
<dbReference type="InterPro" id="IPR000914">
    <property type="entry name" value="SBP_5_dom"/>
</dbReference>
<comment type="caution">
    <text evidence="4">The sequence shown here is derived from an EMBL/GenBank/DDBJ whole genome shotgun (WGS) entry which is preliminary data.</text>
</comment>